<dbReference type="InterPro" id="IPR036291">
    <property type="entry name" value="NAD(P)-bd_dom_sf"/>
</dbReference>
<proteinExistence type="inferred from homology"/>
<feature type="domain" description="3-beta hydroxysteroid dehydrogenase/isomerase" evidence="3">
    <location>
        <begin position="4"/>
        <end position="251"/>
    </location>
</feature>
<reference evidence="4" key="1">
    <citation type="submission" date="2018-06" db="EMBL/GenBank/DDBJ databases">
        <authorList>
            <person name="Zhirakovskaya E."/>
        </authorList>
    </citation>
    <scope>NUCLEOTIDE SEQUENCE</scope>
</reference>
<dbReference type="GO" id="GO:0006694">
    <property type="term" value="P:steroid biosynthetic process"/>
    <property type="evidence" value="ECO:0007669"/>
    <property type="project" value="InterPro"/>
</dbReference>
<dbReference type="Pfam" id="PF01073">
    <property type="entry name" value="3Beta_HSD"/>
    <property type="match status" value="1"/>
</dbReference>
<dbReference type="PANTHER" id="PTHR43245">
    <property type="entry name" value="BIFUNCTIONAL POLYMYXIN RESISTANCE PROTEIN ARNA"/>
    <property type="match status" value="1"/>
</dbReference>
<organism evidence="4">
    <name type="scientific">hydrothermal vent metagenome</name>
    <dbReference type="NCBI Taxonomy" id="652676"/>
    <lineage>
        <taxon>unclassified sequences</taxon>
        <taxon>metagenomes</taxon>
        <taxon>ecological metagenomes</taxon>
    </lineage>
</organism>
<keyword evidence="2" id="KW-0560">Oxidoreductase</keyword>
<dbReference type="InterPro" id="IPR050177">
    <property type="entry name" value="Lipid_A_modif_metabolic_enz"/>
</dbReference>
<protein>
    <submittedName>
        <fullName evidence="4">NAD(P)H steroid dehydrogenase-like protein in alkane synthesis cluster</fullName>
    </submittedName>
</protein>
<evidence type="ECO:0000256" key="1">
    <source>
        <dbReference type="ARBA" id="ARBA00009219"/>
    </source>
</evidence>
<dbReference type="PANTHER" id="PTHR43245:SF51">
    <property type="entry name" value="SHORT CHAIN DEHYDROGENASE_REDUCTASE FAMILY 42E, MEMBER 2"/>
    <property type="match status" value="1"/>
</dbReference>
<sequence>MKALVIGGGGFLGRYIVEKLVARGDDVTSLSRNEYPWLSEIGAKSVRADITNRDQVFAACENIDIVFHTSARVGIWGPKKEFYDINVGGTRNVIDGCIRAKVKRLVYTSSPSVIFDGLPHEGIDETYPYPSRHLSIYPETKAIAERETLKANGRGGLYTCSLRPHLIWGPRDTNLVPRLVARAASGKLKIVGDGSNIIDAVYVENAADAHILAGDKLCDGSPAPGQAYFITNGEPVNCWEWINQLLARYGQPPVTKRIEYKTAYLAGAAMELFYKAFGVTSEPVMTRFLAMQLSMSHYFNTDKARRDLGYVPSVGMEEGLSRLKVKMS</sequence>
<evidence type="ECO:0000259" key="3">
    <source>
        <dbReference type="Pfam" id="PF01073"/>
    </source>
</evidence>
<dbReference type="InterPro" id="IPR002225">
    <property type="entry name" value="3Beta_OHSteriod_DH/Estase"/>
</dbReference>
<evidence type="ECO:0000313" key="4">
    <source>
        <dbReference type="EMBL" id="VAX24345.1"/>
    </source>
</evidence>
<dbReference type="Gene3D" id="3.40.50.720">
    <property type="entry name" value="NAD(P)-binding Rossmann-like Domain"/>
    <property type="match status" value="1"/>
</dbReference>
<dbReference type="GO" id="GO:0016616">
    <property type="term" value="F:oxidoreductase activity, acting on the CH-OH group of donors, NAD or NADP as acceptor"/>
    <property type="evidence" value="ECO:0007669"/>
    <property type="project" value="InterPro"/>
</dbReference>
<dbReference type="EMBL" id="UOGE01000093">
    <property type="protein sequence ID" value="VAX24345.1"/>
    <property type="molecule type" value="Genomic_DNA"/>
</dbReference>
<accession>A0A3B1CYE4</accession>
<comment type="similarity">
    <text evidence="1">Belongs to the 3-beta-HSD family.</text>
</comment>
<dbReference type="AlphaFoldDB" id="A0A3B1CYE4"/>
<evidence type="ECO:0000256" key="2">
    <source>
        <dbReference type="ARBA" id="ARBA00023002"/>
    </source>
</evidence>
<gene>
    <name evidence="4" type="ORF">MNBD_NITROSPINAE02-133</name>
</gene>
<dbReference type="SUPFAM" id="SSF51735">
    <property type="entry name" value="NAD(P)-binding Rossmann-fold domains"/>
    <property type="match status" value="1"/>
</dbReference>
<name>A0A3B1CYE4_9ZZZZ</name>